<dbReference type="Proteomes" id="UP000290407">
    <property type="component" value="Unassembled WGS sequence"/>
</dbReference>
<keyword evidence="3" id="KW-0378">Hydrolase</keyword>
<dbReference type="GO" id="GO:0004175">
    <property type="term" value="F:endopeptidase activity"/>
    <property type="evidence" value="ECO:0007669"/>
    <property type="project" value="UniProtKB-ARBA"/>
</dbReference>
<keyword evidence="3" id="KW-0482">Metalloprotease</keyword>
<accession>A0A4Q2UNX8</accession>
<keyword evidence="1" id="KW-1133">Transmembrane helix</keyword>
<keyword evidence="4" id="KW-1185">Reference proteome</keyword>
<dbReference type="GO" id="GO:0006508">
    <property type="term" value="P:proteolysis"/>
    <property type="evidence" value="ECO:0007669"/>
    <property type="project" value="UniProtKB-KW"/>
</dbReference>
<feature type="transmembrane region" description="Helical" evidence="1">
    <location>
        <begin position="47"/>
        <end position="65"/>
    </location>
</feature>
<reference evidence="3 4" key="1">
    <citation type="submission" date="2019-01" db="EMBL/GenBank/DDBJ databases">
        <title>Spirosoma flava sp. nov., a propanil-degrading bacterium isolated from herbicide-contaminated soil.</title>
        <authorList>
            <person name="Zhang L."/>
            <person name="Jiang J.-D."/>
        </authorList>
    </citation>
    <scope>NUCLEOTIDE SEQUENCE [LARGE SCALE GENOMIC DNA]</scope>
    <source>
        <strain evidence="3 4">TY50</strain>
    </source>
</reference>
<feature type="transmembrane region" description="Helical" evidence="1">
    <location>
        <begin position="12"/>
        <end position="35"/>
    </location>
</feature>
<feature type="transmembrane region" description="Helical" evidence="1">
    <location>
        <begin position="86"/>
        <end position="106"/>
    </location>
</feature>
<dbReference type="Pfam" id="PF02517">
    <property type="entry name" value="Rce1-like"/>
    <property type="match status" value="1"/>
</dbReference>
<keyword evidence="1" id="KW-0812">Transmembrane</keyword>
<feature type="transmembrane region" description="Helical" evidence="1">
    <location>
        <begin position="118"/>
        <end position="139"/>
    </location>
</feature>
<proteinExistence type="predicted"/>
<keyword evidence="1" id="KW-0472">Membrane</keyword>
<dbReference type="InterPro" id="IPR003675">
    <property type="entry name" value="Rce1/LyrA-like_dom"/>
</dbReference>
<feature type="transmembrane region" description="Helical" evidence="1">
    <location>
        <begin position="208"/>
        <end position="228"/>
    </location>
</feature>
<dbReference type="GO" id="GO:0008237">
    <property type="term" value="F:metallopeptidase activity"/>
    <property type="evidence" value="ECO:0007669"/>
    <property type="project" value="UniProtKB-KW"/>
</dbReference>
<organism evidence="3 4">
    <name type="scientific">Spirosoma sordidisoli</name>
    <dbReference type="NCBI Taxonomy" id="2502893"/>
    <lineage>
        <taxon>Bacteria</taxon>
        <taxon>Pseudomonadati</taxon>
        <taxon>Bacteroidota</taxon>
        <taxon>Cytophagia</taxon>
        <taxon>Cytophagales</taxon>
        <taxon>Cytophagaceae</taxon>
        <taxon>Spirosoma</taxon>
    </lineage>
</organism>
<feature type="transmembrane region" description="Helical" evidence="1">
    <location>
        <begin position="184"/>
        <end position="203"/>
    </location>
</feature>
<dbReference type="AlphaFoldDB" id="A0A4Q2UNX8"/>
<dbReference type="GO" id="GO:0080120">
    <property type="term" value="P:CAAX-box protein maturation"/>
    <property type="evidence" value="ECO:0007669"/>
    <property type="project" value="UniProtKB-ARBA"/>
</dbReference>
<gene>
    <name evidence="3" type="ORF">EQG79_04530</name>
</gene>
<protein>
    <submittedName>
        <fullName evidence="3">CPBP family intramembrane metalloprotease</fullName>
    </submittedName>
</protein>
<feature type="transmembrane region" description="Helical" evidence="1">
    <location>
        <begin position="160"/>
        <end position="178"/>
    </location>
</feature>
<evidence type="ECO:0000259" key="2">
    <source>
        <dbReference type="Pfam" id="PF02517"/>
    </source>
</evidence>
<feature type="transmembrane region" description="Helical" evidence="1">
    <location>
        <begin position="255"/>
        <end position="274"/>
    </location>
</feature>
<keyword evidence="3" id="KW-0645">Protease</keyword>
<sequence length="287" mass="33452">MDTLIQLLSVCRLALITLFLHFSSTAISGIVISLLTRDNIGSVYLELLARTFVEVFFAVIILFLYNKKYTNNIYQQISIVNINKCINVSAIATGFFLFNIFVMWVLCIQKSISINQEMNVIDFFIFMVRSIVLGLRGSLLEEIIYRGFLQKKLMSYSYRLNSIIVSSLVFSTSHLIGIQSFTEGLWTFVDVFLFSVVVGTIFIKYNSFVYSFAFHWIWNLFISMHWVYGDCNLPKKDYLFRTYIYCDNYLSNFEFLKQAPITYILTSFAFLFILNKNLRACLKIEKV</sequence>
<evidence type="ECO:0000256" key="1">
    <source>
        <dbReference type="SAM" id="Phobius"/>
    </source>
</evidence>
<evidence type="ECO:0000313" key="4">
    <source>
        <dbReference type="Proteomes" id="UP000290407"/>
    </source>
</evidence>
<dbReference type="EMBL" id="SBLB01000001">
    <property type="protein sequence ID" value="RYC71417.1"/>
    <property type="molecule type" value="Genomic_DNA"/>
</dbReference>
<feature type="domain" description="CAAX prenyl protease 2/Lysostaphin resistance protein A-like" evidence="2">
    <location>
        <begin position="127"/>
        <end position="221"/>
    </location>
</feature>
<evidence type="ECO:0000313" key="3">
    <source>
        <dbReference type="EMBL" id="RYC71417.1"/>
    </source>
</evidence>
<name>A0A4Q2UNX8_9BACT</name>
<comment type="caution">
    <text evidence="3">The sequence shown here is derived from an EMBL/GenBank/DDBJ whole genome shotgun (WGS) entry which is preliminary data.</text>
</comment>